<name>A0A3Q9UV98_9MICO</name>
<feature type="domain" description="Bacteriophage T5 Orf172 DNA-binding" evidence="1">
    <location>
        <begin position="107"/>
        <end position="175"/>
    </location>
</feature>
<protein>
    <submittedName>
        <fullName evidence="2">ATPase</fullName>
    </submittedName>
</protein>
<dbReference type="InterPro" id="IPR018306">
    <property type="entry name" value="Phage_T5_Orf172_DNA-bd"/>
</dbReference>
<evidence type="ECO:0000313" key="2">
    <source>
        <dbReference type="EMBL" id="AZZ53861.1"/>
    </source>
</evidence>
<proteinExistence type="predicted"/>
<gene>
    <name evidence="2" type="ORF">C1I64_18725</name>
</gene>
<reference evidence="2 3" key="1">
    <citation type="submission" date="2018-03" db="EMBL/GenBank/DDBJ databases">
        <title>Bacteriophage NCPPB3778 and a type I-E CRISPR drive the evolution of the US Biological Select Agent, Rathayibacter toxicus.</title>
        <authorList>
            <person name="Davis E.W.II."/>
            <person name="Tabima J.F."/>
            <person name="Weisberg A.J."/>
            <person name="Dantas Lopes L."/>
            <person name="Wiseman M.S."/>
            <person name="Wiseman M.S."/>
            <person name="Pupko T."/>
            <person name="Belcher M.S."/>
            <person name="Sechler A.J."/>
            <person name="Tancos M.A."/>
            <person name="Schroeder B.K."/>
            <person name="Murray T.D."/>
            <person name="Luster D.G."/>
            <person name="Schneider W.L."/>
            <person name="Rogers E."/>
            <person name="Andreote F.D."/>
            <person name="Grunwald N.J."/>
            <person name="Putnam M.L."/>
            <person name="Chang J.H."/>
        </authorList>
    </citation>
    <scope>NUCLEOTIDE SEQUENCE [LARGE SCALE GENOMIC DNA]</scope>
    <source>
        <strain evidence="2 3">DSM 15932</strain>
    </source>
</reference>
<evidence type="ECO:0000313" key="3">
    <source>
        <dbReference type="Proteomes" id="UP000285317"/>
    </source>
</evidence>
<organism evidence="2 3">
    <name type="scientific">Rathayibacter festucae DSM 15932</name>
    <dbReference type="NCBI Taxonomy" id="1328866"/>
    <lineage>
        <taxon>Bacteria</taxon>
        <taxon>Bacillati</taxon>
        <taxon>Actinomycetota</taxon>
        <taxon>Actinomycetes</taxon>
        <taxon>Micrococcales</taxon>
        <taxon>Microbacteriaceae</taxon>
        <taxon>Rathayibacter</taxon>
    </lineage>
</organism>
<dbReference type="EMBL" id="CP028137">
    <property type="protein sequence ID" value="AZZ53861.1"/>
    <property type="molecule type" value="Genomic_DNA"/>
</dbReference>
<dbReference type="Proteomes" id="UP000285317">
    <property type="component" value="Chromosome"/>
</dbReference>
<evidence type="ECO:0000259" key="1">
    <source>
        <dbReference type="SMART" id="SM00974"/>
    </source>
</evidence>
<sequence length="198" mass="21810">MPAPDCDAPDRAAPDRAAPGCALDGCRSAAEPGAPVALCSAHLGLAHDWVARQDGVVDALPSPCLVCGSRLGVRHPSGWLCAACEWRLGDAPDGELPPPRVEVVYYIRFAGRIKIGTSGNPRQRLHRLRHEELLAFERGGRALEQHRHAQFAVERLERTEWFTRSDSLDRHVEAVRAGEPDPWALYRRWCSEALALQA</sequence>
<dbReference type="KEGG" id="rfs:C1I64_18725"/>
<accession>A0A3Q9UV98</accession>
<dbReference type="AlphaFoldDB" id="A0A3Q9UV98"/>
<dbReference type="SMART" id="SM00974">
    <property type="entry name" value="T5orf172"/>
    <property type="match status" value="1"/>
</dbReference>